<dbReference type="AlphaFoldDB" id="A0A167K837"/>
<dbReference type="Gene3D" id="1.25.40.10">
    <property type="entry name" value="Tetratricopeptide repeat domain"/>
    <property type="match status" value="2"/>
</dbReference>
<organism evidence="2 3">
    <name type="scientific">Beauveria brongniartii RCEF 3172</name>
    <dbReference type="NCBI Taxonomy" id="1081107"/>
    <lineage>
        <taxon>Eukaryota</taxon>
        <taxon>Fungi</taxon>
        <taxon>Dikarya</taxon>
        <taxon>Ascomycota</taxon>
        <taxon>Pezizomycotina</taxon>
        <taxon>Sordariomycetes</taxon>
        <taxon>Hypocreomycetidae</taxon>
        <taxon>Hypocreales</taxon>
        <taxon>Cordycipitaceae</taxon>
        <taxon>Beauveria</taxon>
        <taxon>Beauveria brongniartii</taxon>
    </lineage>
</organism>
<dbReference type="InterPro" id="IPR051240">
    <property type="entry name" value="Mito_RNA-Proc/Resp"/>
</dbReference>
<dbReference type="GO" id="GO:0003729">
    <property type="term" value="F:mRNA binding"/>
    <property type="evidence" value="ECO:0007669"/>
    <property type="project" value="TreeGrafter"/>
</dbReference>
<keyword evidence="3" id="KW-1185">Reference proteome</keyword>
<gene>
    <name evidence="2" type="ORF">BBO_01300</name>
</gene>
<proteinExistence type="predicted"/>
<dbReference type="EMBL" id="AZHA01000002">
    <property type="protein sequence ID" value="OAA51353.1"/>
    <property type="molecule type" value="Genomic_DNA"/>
</dbReference>
<protein>
    <submittedName>
        <fullName evidence="2">Complex I intermediate-associated protein 84</fullName>
    </submittedName>
</protein>
<name>A0A167K837_9HYPO</name>
<reference evidence="2 3" key="1">
    <citation type="journal article" date="2016" name="Genome Biol. Evol.">
        <title>Divergent and convergent evolution of fungal pathogenicity.</title>
        <authorList>
            <person name="Shang Y."/>
            <person name="Xiao G."/>
            <person name="Zheng P."/>
            <person name="Cen K."/>
            <person name="Zhan S."/>
            <person name="Wang C."/>
        </authorList>
    </citation>
    <scope>NUCLEOTIDE SEQUENCE [LARGE SCALE GENOMIC DNA]</scope>
    <source>
        <strain evidence="2 3">RCEF 3172</strain>
    </source>
</reference>
<evidence type="ECO:0000256" key="1">
    <source>
        <dbReference type="ARBA" id="ARBA00022737"/>
    </source>
</evidence>
<evidence type="ECO:0000313" key="2">
    <source>
        <dbReference type="EMBL" id="OAA51353.1"/>
    </source>
</evidence>
<comment type="caution">
    <text evidence="2">The sequence shown here is derived from an EMBL/GenBank/DDBJ whole genome shotgun (WGS) entry which is preliminary data.</text>
</comment>
<accession>A0A167K837</accession>
<keyword evidence="1" id="KW-0677">Repeat</keyword>
<dbReference type="Proteomes" id="UP000076863">
    <property type="component" value="Unassembled WGS sequence"/>
</dbReference>
<dbReference type="OrthoDB" id="185373at2759"/>
<dbReference type="PANTHER" id="PTHR47933:SF40">
    <property type="entry name" value="PENTATRICOPEPTIDE REPEAT-CONTAINING PROTEIN 1, MITOCHONDRIAL-RELATED"/>
    <property type="match status" value="1"/>
</dbReference>
<evidence type="ECO:0000313" key="3">
    <source>
        <dbReference type="Proteomes" id="UP000076863"/>
    </source>
</evidence>
<dbReference type="PANTHER" id="PTHR47933">
    <property type="entry name" value="PENTATRICOPEPTIDE REPEAT-CONTAINING PROTEIN 1, MITOCHONDRIAL"/>
    <property type="match status" value="1"/>
</dbReference>
<dbReference type="InterPro" id="IPR011990">
    <property type="entry name" value="TPR-like_helical_dom_sf"/>
</dbReference>
<sequence length="798" mass="92303">MRANFARHGRRLLVYRVRAPSCSLLNSSRPARSLPSSATTVCPRLERTFFNTLFKKPPREIRQPEYEPGWMHIMVWRSRMLDNLRPQPRRELMEAWRRLMQAKLKSRVPLNSTQALQCRRLLEYLSDQRINLQEDFNVKPLTAADLAMARQVLLEIEPSETTQHHVDFARALYKAWMDGDFARKPRAVELQWTYLVRALSLYGGGLEAKEMLYEKWDMSEYAVFLTGDVQLLNVVARALAREGKEAELLELAKHAQERGIPFDANLQSVIVQYFAGRDRIEETKAWFAKPIAQQQCHPDTYRAVAFFARRNQLQEWAMPFFIELGESTPKRRHWDALLQSILLMGRSLAQVGTMMDHMVDRSGDIKPTIHTINGLLYVAVELKDYQLGQDVLQLGDDKGIKVNGESYMHMLRLCLEAKDFDRAQHAYEQVIYLEPWGSDSNSDLQLQFGRLVNHYLVTLAKQKPPSFPLILSILHTVEELGLRLEPATVSTLCLRFLENDQHFEVMDILSINTFLFSEAEREVVQSAFIQFCLDHKTSTARAWGGYQLLQQFFEDTSFERRTQLMEAFFARKRPDMAAYVFGHMRQHRSKSLHPRMETYMACLSGFTRHPDLAGLEMVHNMLKMDTTVQTNTKLQTALMLAFTAADKPLVSLDYWQQITQSQEGPSYATLEAIFWALERKPGGYKMAREVWDRIERMDLEVSARVYNAYIGAVAGAGSEKEIRGLIMKMPSVVGVEPQPMTLAIAYNALPGRQLQNDFETWAKLQYKVQWEEIIKVGRRLNQYSLCQFKIDRDMRADG</sequence>